<dbReference type="Proteomes" id="UP000694888">
    <property type="component" value="Unplaced"/>
</dbReference>
<name>A0ABM1VNV1_APLCA</name>
<accession>A0ABM1VNV1</accession>
<evidence type="ECO:0000313" key="4">
    <source>
        <dbReference type="RefSeq" id="XP_035824093.1"/>
    </source>
</evidence>
<dbReference type="GeneID" id="101857231"/>
<dbReference type="InterPro" id="IPR001611">
    <property type="entry name" value="Leu-rich_rpt"/>
</dbReference>
<evidence type="ECO:0000313" key="3">
    <source>
        <dbReference type="Proteomes" id="UP000694888"/>
    </source>
</evidence>
<evidence type="ECO:0000256" key="2">
    <source>
        <dbReference type="ARBA" id="ARBA00022737"/>
    </source>
</evidence>
<keyword evidence="1" id="KW-0433">Leucine-rich repeat</keyword>
<dbReference type="Gene3D" id="3.80.10.10">
    <property type="entry name" value="Ribonuclease Inhibitor"/>
    <property type="match status" value="1"/>
</dbReference>
<dbReference type="PANTHER" id="PTHR48051:SF1">
    <property type="entry name" value="RAS SUPPRESSOR PROTEIN 1"/>
    <property type="match status" value="1"/>
</dbReference>
<protein>
    <submittedName>
        <fullName evidence="4">CCR4-NOT transcription complex subunit 6-like</fullName>
    </submittedName>
</protein>
<reference evidence="4" key="1">
    <citation type="submission" date="2025-08" db="UniProtKB">
        <authorList>
            <consortium name="RefSeq"/>
        </authorList>
    </citation>
    <scope>IDENTIFICATION</scope>
</reference>
<dbReference type="Pfam" id="PF00560">
    <property type="entry name" value="LRR_1"/>
    <property type="match status" value="1"/>
</dbReference>
<gene>
    <name evidence="4" type="primary">LOC101857231</name>
</gene>
<dbReference type="InterPro" id="IPR050216">
    <property type="entry name" value="LRR_domain-containing"/>
</dbReference>
<keyword evidence="3" id="KW-1185">Reference proteome</keyword>
<organism evidence="3 4">
    <name type="scientific">Aplysia californica</name>
    <name type="common">California sea hare</name>
    <dbReference type="NCBI Taxonomy" id="6500"/>
    <lineage>
        <taxon>Eukaryota</taxon>
        <taxon>Metazoa</taxon>
        <taxon>Spiralia</taxon>
        <taxon>Lophotrochozoa</taxon>
        <taxon>Mollusca</taxon>
        <taxon>Gastropoda</taxon>
        <taxon>Heterobranchia</taxon>
        <taxon>Euthyneura</taxon>
        <taxon>Tectipleura</taxon>
        <taxon>Aplysiida</taxon>
        <taxon>Aplysioidea</taxon>
        <taxon>Aplysiidae</taxon>
        <taxon>Aplysia</taxon>
    </lineage>
</organism>
<dbReference type="InterPro" id="IPR003591">
    <property type="entry name" value="Leu-rich_rpt_typical-subtyp"/>
</dbReference>
<proteinExistence type="predicted"/>
<sequence length="277" mass="31174">MPKDKYEPPSDKRQHRIMQRSEVAEGKQSRWSELEIFGYVQNLSLQLWKVEWLTVLYLDNNHLSHLPAQISHLVNLIHLDASHNFIITLPPDIGDLVRLRELRLGSNRIRELPYELGKCFQLEVLDLSNNPLNYDLNKCYTESASKLLMTLMDNIQCEYINISLFFSGEGSVVRLPTWSSIPTGTGNIVRRGLFFVGAIVRYRHSTDCRLLDSGALHSVPEWSPATSSALVAAGGAMMSRPGPGPGPGSGCLRRRPVAVLRTRDNLLARPHFPVSSF</sequence>
<dbReference type="PROSITE" id="PS51450">
    <property type="entry name" value="LRR"/>
    <property type="match status" value="1"/>
</dbReference>
<dbReference type="SUPFAM" id="SSF52058">
    <property type="entry name" value="L domain-like"/>
    <property type="match status" value="1"/>
</dbReference>
<dbReference type="InterPro" id="IPR032675">
    <property type="entry name" value="LRR_dom_sf"/>
</dbReference>
<evidence type="ECO:0000256" key="1">
    <source>
        <dbReference type="ARBA" id="ARBA00022614"/>
    </source>
</evidence>
<dbReference type="PANTHER" id="PTHR48051">
    <property type="match status" value="1"/>
</dbReference>
<dbReference type="SMART" id="SM00369">
    <property type="entry name" value="LRR_TYP"/>
    <property type="match status" value="3"/>
</dbReference>
<keyword evidence="2" id="KW-0677">Repeat</keyword>
<dbReference type="RefSeq" id="XP_035824093.1">
    <property type="nucleotide sequence ID" value="XM_035968200.1"/>
</dbReference>
<dbReference type="Pfam" id="PF13855">
    <property type="entry name" value="LRR_8"/>
    <property type="match status" value="1"/>
</dbReference>